<sequence length="210" mass="24414">MAKRKIPDVLTEEEEQKLLNVFNERYLSPTRNKIMIQLMLKTGLRLSEVINLKWNNINLQTGKLKVVNGKGGKDRIVWFNNGTLDKLREWRQRQADEIGAADYVFTTSKGKQLKANDVRKMVYRYAEKAGIQEEVEKHYHDEEGNKLAETYNQKKVSPHTFRHTFATRLLKESNNLRVVQKALGHSDISTTQIYTHIVDTELENAMKALK</sequence>
<comment type="caution">
    <text evidence="5">The sequence shown here is derived from an EMBL/GenBank/DDBJ whole genome shotgun (WGS) entry which is preliminary data.</text>
</comment>
<reference evidence="5 6" key="1">
    <citation type="submission" date="2018-04" db="EMBL/GenBank/DDBJ databases">
        <title>Subsurface microbial communities from deep shales in Ohio and West Virginia, USA.</title>
        <authorList>
            <person name="Wrighton K."/>
        </authorList>
    </citation>
    <scope>NUCLEOTIDE SEQUENCE [LARGE SCALE GENOMIC DNA]</scope>
    <source>
        <strain evidence="5 6">WC1</strain>
    </source>
</reference>
<evidence type="ECO:0000313" key="5">
    <source>
        <dbReference type="EMBL" id="PTV92895.1"/>
    </source>
</evidence>
<dbReference type="InterPro" id="IPR002104">
    <property type="entry name" value="Integrase_catalytic"/>
</dbReference>
<accession>A0A2T5RF58</accession>
<evidence type="ECO:0000259" key="4">
    <source>
        <dbReference type="PROSITE" id="PS51898"/>
    </source>
</evidence>
<evidence type="ECO:0000313" key="6">
    <source>
        <dbReference type="Proteomes" id="UP000244089"/>
    </source>
</evidence>
<feature type="domain" description="Tyr recombinase" evidence="4">
    <location>
        <begin position="5"/>
        <end position="207"/>
    </location>
</feature>
<protein>
    <submittedName>
        <fullName evidence="5">Integrase/recombinase XerD</fullName>
    </submittedName>
</protein>
<dbReference type="GO" id="GO:0003677">
    <property type="term" value="F:DNA binding"/>
    <property type="evidence" value="ECO:0007669"/>
    <property type="project" value="UniProtKB-KW"/>
</dbReference>
<dbReference type="EMBL" id="QAXS01000063">
    <property type="protein sequence ID" value="PTV92895.1"/>
    <property type="molecule type" value="Genomic_DNA"/>
</dbReference>
<comment type="similarity">
    <text evidence="1">Belongs to the 'phage' integrase family.</text>
</comment>
<dbReference type="Pfam" id="PF00589">
    <property type="entry name" value="Phage_integrase"/>
    <property type="match status" value="1"/>
</dbReference>
<keyword evidence="3" id="KW-0233">DNA recombination</keyword>
<dbReference type="InterPro" id="IPR013762">
    <property type="entry name" value="Integrase-like_cat_sf"/>
</dbReference>
<dbReference type="OrthoDB" id="9801717at2"/>
<name>A0A2T5RF58_9FIRM</name>
<dbReference type="PANTHER" id="PTHR30349">
    <property type="entry name" value="PHAGE INTEGRASE-RELATED"/>
    <property type="match status" value="1"/>
</dbReference>
<dbReference type="Proteomes" id="UP000244089">
    <property type="component" value="Unassembled WGS sequence"/>
</dbReference>
<dbReference type="InterPro" id="IPR011010">
    <property type="entry name" value="DNA_brk_join_enz"/>
</dbReference>
<dbReference type="SUPFAM" id="SSF56349">
    <property type="entry name" value="DNA breaking-rejoining enzymes"/>
    <property type="match status" value="1"/>
</dbReference>
<dbReference type="AlphaFoldDB" id="A0A2T5RF58"/>
<dbReference type="PROSITE" id="PS51898">
    <property type="entry name" value="TYR_RECOMBINASE"/>
    <property type="match status" value="1"/>
</dbReference>
<evidence type="ECO:0000256" key="3">
    <source>
        <dbReference type="ARBA" id="ARBA00023172"/>
    </source>
</evidence>
<evidence type="ECO:0000256" key="1">
    <source>
        <dbReference type="ARBA" id="ARBA00008857"/>
    </source>
</evidence>
<dbReference type="InterPro" id="IPR050090">
    <property type="entry name" value="Tyrosine_recombinase_XerCD"/>
</dbReference>
<dbReference type="Gene3D" id="1.10.443.10">
    <property type="entry name" value="Intergrase catalytic core"/>
    <property type="match status" value="1"/>
</dbReference>
<proteinExistence type="inferred from homology"/>
<dbReference type="GO" id="GO:0015074">
    <property type="term" value="P:DNA integration"/>
    <property type="evidence" value="ECO:0007669"/>
    <property type="project" value="InterPro"/>
</dbReference>
<dbReference type="GO" id="GO:0006310">
    <property type="term" value="P:DNA recombination"/>
    <property type="evidence" value="ECO:0007669"/>
    <property type="project" value="UniProtKB-KW"/>
</dbReference>
<keyword evidence="2" id="KW-0238">DNA-binding</keyword>
<organism evidence="5 6">
    <name type="scientific">Halanaerobium saccharolyticum</name>
    <dbReference type="NCBI Taxonomy" id="43595"/>
    <lineage>
        <taxon>Bacteria</taxon>
        <taxon>Bacillati</taxon>
        <taxon>Bacillota</taxon>
        <taxon>Clostridia</taxon>
        <taxon>Halanaerobiales</taxon>
        <taxon>Halanaerobiaceae</taxon>
        <taxon>Halanaerobium</taxon>
    </lineage>
</organism>
<evidence type="ECO:0000256" key="2">
    <source>
        <dbReference type="ARBA" id="ARBA00023125"/>
    </source>
</evidence>
<dbReference type="PANTHER" id="PTHR30349:SF41">
    <property type="entry name" value="INTEGRASE_RECOMBINASE PROTEIN MJ0367-RELATED"/>
    <property type="match status" value="1"/>
</dbReference>
<dbReference type="RefSeq" id="WP_108142916.1">
    <property type="nucleotide sequence ID" value="NZ_QAXS01000063.1"/>
</dbReference>
<gene>
    <name evidence="5" type="ORF">C8C76_1632</name>
</gene>